<feature type="compositionally biased region" description="Polar residues" evidence="2">
    <location>
        <begin position="163"/>
        <end position="174"/>
    </location>
</feature>
<feature type="region of interest" description="Disordered" evidence="2">
    <location>
        <begin position="146"/>
        <end position="174"/>
    </location>
</feature>
<evidence type="ECO:0000256" key="2">
    <source>
        <dbReference type="SAM" id="MobiDB-lite"/>
    </source>
</evidence>
<proteinExistence type="predicted"/>
<name>A0ABW3AP08_9SPHI</name>
<comment type="caution">
    <text evidence="3">The sequence shown here is derived from an EMBL/GenBank/DDBJ whole genome shotgun (WGS) entry which is preliminary data.</text>
</comment>
<gene>
    <name evidence="3" type="ORF">ACFQZX_03990</name>
</gene>
<organism evidence="3 4">
    <name type="scientific">Mucilaginibacter litoreus</name>
    <dbReference type="NCBI Taxonomy" id="1048221"/>
    <lineage>
        <taxon>Bacteria</taxon>
        <taxon>Pseudomonadati</taxon>
        <taxon>Bacteroidota</taxon>
        <taxon>Sphingobacteriia</taxon>
        <taxon>Sphingobacteriales</taxon>
        <taxon>Sphingobacteriaceae</taxon>
        <taxon>Mucilaginibacter</taxon>
    </lineage>
</organism>
<feature type="coiled-coil region" evidence="1">
    <location>
        <begin position="391"/>
        <end position="418"/>
    </location>
</feature>
<feature type="compositionally biased region" description="Gly residues" evidence="2">
    <location>
        <begin position="235"/>
        <end position="247"/>
    </location>
</feature>
<accession>A0ABW3AP08</accession>
<feature type="compositionally biased region" description="Low complexity" evidence="2">
    <location>
        <begin position="224"/>
        <end position="234"/>
    </location>
</feature>
<dbReference type="Gene3D" id="1.20.5.320">
    <property type="entry name" value="6-Phosphogluconate Dehydrogenase, domain 3"/>
    <property type="match status" value="1"/>
</dbReference>
<reference evidence="4" key="1">
    <citation type="journal article" date="2019" name="Int. J. Syst. Evol. Microbiol.">
        <title>The Global Catalogue of Microorganisms (GCM) 10K type strain sequencing project: providing services to taxonomists for standard genome sequencing and annotation.</title>
        <authorList>
            <consortium name="The Broad Institute Genomics Platform"/>
            <consortium name="The Broad Institute Genome Sequencing Center for Infectious Disease"/>
            <person name="Wu L."/>
            <person name="Ma J."/>
        </authorList>
    </citation>
    <scope>NUCLEOTIDE SEQUENCE [LARGE SCALE GENOMIC DNA]</scope>
    <source>
        <strain evidence="4">CCUG 61484</strain>
    </source>
</reference>
<evidence type="ECO:0000256" key="1">
    <source>
        <dbReference type="SAM" id="Coils"/>
    </source>
</evidence>
<protein>
    <recommendedName>
        <fullName evidence="5">Collagen triple helix repeat-containing protein</fullName>
    </recommendedName>
</protein>
<sequence length="431" mass="44566">MATDKKISELPLLSSITSADTSVVIHNGADYQFTLQTLLNFVSTGIITGANISFGTTLPQNPSGKNGDIFINTANNSFAQKVAGTWAIRYTIPTADAAKDGTVLYGNGVPGTGIGKDNDTYIDTTTGIFYNKTLATWHQVFSMQTGPQGPKGDKGDTGAHGTAGSTILNGTVNPSNLSTGTNGDFYLNTSTQILFGPKTNGDWGDGISVIGIPGEQGPPGEPGPAGLDGSPGLDGSSGPGVAAGGTTGQILTKLSDADYDTEWVDKPTGGGAIADGLVSGGAASVTSNVLTIQPAIWRLSGIEHNTTIAQDFTLTAADTVNSRYDIIYGAADGLHLLDGLASANPVKPTLPDYTVEIAFAFIQPGSISAGEVIPANYATKQEVENITGNKMQLATDAKNNLTEAINEVNTKIGSINQENVILKIFKKSNYK</sequence>
<keyword evidence="4" id="KW-1185">Reference proteome</keyword>
<evidence type="ECO:0000313" key="4">
    <source>
        <dbReference type="Proteomes" id="UP001597010"/>
    </source>
</evidence>
<dbReference type="EMBL" id="JBHTHZ010000002">
    <property type="protein sequence ID" value="MFD0792761.1"/>
    <property type="molecule type" value="Genomic_DNA"/>
</dbReference>
<evidence type="ECO:0000313" key="3">
    <source>
        <dbReference type="EMBL" id="MFD0792761.1"/>
    </source>
</evidence>
<keyword evidence="1" id="KW-0175">Coiled coil</keyword>
<evidence type="ECO:0008006" key="5">
    <source>
        <dbReference type="Google" id="ProtNLM"/>
    </source>
</evidence>
<dbReference type="RefSeq" id="WP_377111545.1">
    <property type="nucleotide sequence ID" value="NZ_JBHTHZ010000002.1"/>
</dbReference>
<feature type="region of interest" description="Disordered" evidence="2">
    <location>
        <begin position="210"/>
        <end position="247"/>
    </location>
</feature>
<dbReference type="Proteomes" id="UP001597010">
    <property type="component" value="Unassembled WGS sequence"/>
</dbReference>